<organism evidence="7 8">
    <name type="scientific">Panicum virgatum</name>
    <name type="common">Blackwell switchgrass</name>
    <dbReference type="NCBI Taxonomy" id="38727"/>
    <lineage>
        <taxon>Eukaryota</taxon>
        <taxon>Viridiplantae</taxon>
        <taxon>Streptophyta</taxon>
        <taxon>Embryophyta</taxon>
        <taxon>Tracheophyta</taxon>
        <taxon>Spermatophyta</taxon>
        <taxon>Magnoliopsida</taxon>
        <taxon>Liliopsida</taxon>
        <taxon>Poales</taxon>
        <taxon>Poaceae</taxon>
        <taxon>PACMAD clade</taxon>
        <taxon>Panicoideae</taxon>
        <taxon>Panicodae</taxon>
        <taxon>Paniceae</taxon>
        <taxon>Panicinae</taxon>
        <taxon>Panicum</taxon>
        <taxon>Panicum sect. Hiantes</taxon>
    </lineage>
</organism>
<evidence type="ECO:0000256" key="2">
    <source>
        <dbReference type="ARBA" id="ARBA00022670"/>
    </source>
</evidence>
<dbReference type="Gene3D" id="3.40.395.10">
    <property type="entry name" value="Adenoviral Proteinase, Chain A"/>
    <property type="match status" value="1"/>
</dbReference>
<evidence type="ECO:0000313" key="8">
    <source>
        <dbReference type="Proteomes" id="UP000823388"/>
    </source>
</evidence>
<dbReference type="GO" id="GO:0006508">
    <property type="term" value="P:proteolysis"/>
    <property type="evidence" value="ECO:0007669"/>
    <property type="project" value="UniProtKB-KW"/>
</dbReference>
<dbReference type="InterPro" id="IPR003653">
    <property type="entry name" value="Peptidase_C48_C"/>
</dbReference>
<feature type="region of interest" description="Disordered" evidence="4">
    <location>
        <begin position="80"/>
        <end position="151"/>
    </location>
</feature>
<feature type="transmembrane region" description="Helical" evidence="5">
    <location>
        <begin position="336"/>
        <end position="355"/>
    </location>
</feature>
<feature type="domain" description="Ubiquitin-like protease family profile" evidence="6">
    <location>
        <begin position="256"/>
        <end position="416"/>
    </location>
</feature>
<dbReference type="Pfam" id="PF02902">
    <property type="entry name" value="Peptidase_C48"/>
    <property type="match status" value="1"/>
</dbReference>
<keyword evidence="5" id="KW-0472">Membrane</keyword>
<accession>A0A8T0T897</accession>
<dbReference type="InterPro" id="IPR038765">
    <property type="entry name" value="Papain-like_cys_pep_sf"/>
</dbReference>
<dbReference type="GO" id="GO:0008234">
    <property type="term" value="F:cysteine-type peptidase activity"/>
    <property type="evidence" value="ECO:0007669"/>
    <property type="project" value="InterPro"/>
</dbReference>
<keyword evidence="8" id="KW-1185">Reference proteome</keyword>
<protein>
    <recommendedName>
        <fullName evidence="6">Ubiquitin-like protease family profile domain-containing protein</fullName>
    </recommendedName>
</protein>
<reference evidence="7" key="1">
    <citation type="submission" date="2020-05" db="EMBL/GenBank/DDBJ databases">
        <title>WGS assembly of Panicum virgatum.</title>
        <authorList>
            <person name="Lovell J.T."/>
            <person name="Jenkins J."/>
            <person name="Shu S."/>
            <person name="Juenger T.E."/>
            <person name="Schmutz J."/>
        </authorList>
    </citation>
    <scope>NUCLEOTIDE SEQUENCE</scope>
    <source>
        <strain evidence="7">AP13</strain>
    </source>
</reference>
<sequence>MPTACELHMRAKNISIHVVYGSALPLSPSTTIHGRSIVGNNEDLELDFIGGDVEKTLGDTLHGIVLWRKVDIILIANTTAPVDPDDRPSPHPPSPPSPHPPSPPSPHPPSPSSLPEQGATTPPTPEKGKKRTSSFPAAGTQTKKQKKKTAEELEEDIARYIKEQLKPKVPPKRETIPLDVAKKVLGNLENPPKPKSLPSDYDRTLGKPFVTEEQEMSLRTQMFNLNRRYLRMLNDEMKIFGVKYRDHDFFHGEDDFWVYFDNLYHIFHRQALDASIITIWIKIFRKEGWHHQIGYMSPLLVNQKVLNKNYKKMCQNMYNLLTRQNYKSYILIPYNYGYYWILLILAVESGNLVVFDSMRKPKSAIQHIIDPLNMVWKKFVKTNKGRVIYLFLLKCARQKQRTDWCGYYICDFLHIMTPCGKPTTEDLRVHEVYSTDRINVVCEQLVGFILNEILDLRGEFYHDDHIHKGFPSTS</sequence>
<evidence type="ECO:0000259" key="6">
    <source>
        <dbReference type="PROSITE" id="PS50600"/>
    </source>
</evidence>
<evidence type="ECO:0000256" key="3">
    <source>
        <dbReference type="ARBA" id="ARBA00022801"/>
    </source>
</evidence>
<comment type="caution">
    <text evidence="7">The sequence shown here is derived from an EMBL/GenBank/DDBJ whole genome shotgun (WGS) entry which is preliminary data.</text>
</comment>
<name>A0A8T0T897_PANVG</name>
<gene>
    <name evidence="7" type="ORF">PVAP13_4NG183111</name>
</gene>
<evidence type="ECO:0000256" key="5">
    <source>
        <dbReference type="SAM" id="Phobius"/>
    </source>
</evidence>
<dbReference type="AlphaFoldDB" id="A0A8T0T897"/>
<feature type="compositionally biased region" description="Pro residues" evidence="4">
    <location>
        <begin position="90"/>
        <end position="112"/>
    </location>
</feature>
<evidence type="ECO:0000256" key="4">
    <source>
        <dbReference type="SAM" id="MobiDB-lite"/>
    </source>
</evidence>
<dbReference type="Proteomes" id="UP000823388">
    <property type="component" value="Chromosome 4N"/>
</dbReference>
<dbReference type="PANTHER" id="PTHR33018:SF34">
    <property type="entry name" value="OS02G0472350 PROTEIN"/>
    <property type="match status" value="1"/>
</dbReference>
<dbReference type="PROSITE" id="PS50600">
    <property type="entry name" value="ULP_PROTEASE"/>
    <property type="match status" value="1"/>
</dbReference>
<comment type="similarity">
    <text evidence="1">Belongs to the peptidase C48 family.</text>
</comment>
<keyword evidence="5" id="KW-1133">Transmembrane helix</keyword>
<dbReference type="SUPFAM" id="SSF54001">
    <property type="entry name" value="Cysteine proteinases"/>
    <property type="match status" value="1"/>
</dbReference>
<dbReference type="PANTHER" id="PTHR33018">
    <property type="entry name" value="OS10G0338966 PROTEIN-RELATED"/>
    <property type="match status" value="1"/>
</dbReference>
<dbReference type="Pfam" id="PF26133">
    <property type="entry name" value="DUF8039"/>
    <property type="match status" value="1"/>
</dbReference>
<dbReference type="EMBL" id="CM029044">
    <property type="protein sequence ID" value="KAG2607200.1"/>
    <property type="molecule type" value="Genomic_DNA"/>
</dbReference>
<evidence type="ECO:0000256" key="1">
    <source>
        <dbReference type="ARBA" id="ARBA00005234"/>
    </source>
</evidence>
<keyword evidence="3" id="KW-0378">Hydrolase</keyword>
<proteinExistence type="inferred from homology"/>
<keyword evidence="5" id="KW-0812">Transmembrane</keyword>
<dbReference type="InterPro" id="IPR058352">
    <property type="entry name" value="DUF8039"/>
</dbReference>
<keyword evidence="2" id="KW-0645">Protease</keyword>
<evidence type="ECO:0000313" key="7">
    <source>
        <dbReference type="EMBL" id="KAG2607200.1"/>
    </source>
</evidence>